<name>T1JZS6_TETUR</name>
<dbReference type="InterPro" id="IPR017972">
    <property type="entry name" value="Cyt_P450_CS"/>
</dbReference>
<evidence type="ECO:0000256" key="3">
    <source>
        <dbReference type="ARBA" id="ARBA00022723"/>
    </source>
</evidence>
<reference evidence="11" key="2">
    <citation type="submission" date="2015-06" db="UniProtKB">
        <authorList>
            <consortium name="EnsemblMetazoa"/>
        </authorList>
    </citation>
    <scope>IDENTIFICATION</scope>
</reference>
<keyword evidence="9" id="KW-0472">Membrane</keyword>
<keyword evidence="3 7" id="KW-0479">Metal-binding</keyword>
<dbReference type="InterPro" id="IPR050182">
    <property type="entry name" value="Cytochrome_P450_fam2"/>
</dbReference>
<evidence type="ECO:0000313" key="11">
    <source>
        <dbReference type="EnsemblMetazoa" id="tetur03g05070.1"/>
    </source>
</evidence>
<dbReference type="GO" id="GO:0005737">
    <property type="term" value="C:cytoplasm"/>
    <property type="evidence" value="ECO:0007669"/>
    <property type="project" value="TreeGrafter"/>
</dbReference>
<keyword evidence="7 8" id="KW-0349">Heme</keyword>
<evidence type="ECO:0000256" key="6">
    <source>
        <dbReference type="ARBA" id="ARBA00023033"/>
    </source>
</evidence>
<dbReference type="GO" id="GO:0020037">
    <property type="term" value="F:heme binding"/>
    <property type="evidence" value="ECO:0007669"/>
    <property type="project" value="InterPro"/>
</dbReference>
<sequence length="500" mass="57749">MFLDHFNVSPNLFNIFCGCLTVCLIKYLFNFINRFRKLPSGPWGLPILGYLPFIKKDAYIQMTELAKKYGPVFSFKCGQCDVVVINEVKAIEEALKNDHLLARPKTTFIPGRNPSLAEMSGETWKQQRRVALTILRNVGLGKSTLETKIKEEIGHFIDVLKSTHGKEVSFKELSGLSVANNISILMFGHRFEYDDPIGNEMRRNMQKVSDNIEYFTKFVFMPAIFFFVSLAAKFSPELRNANSSQKELEEKITEEVTKHREKKATHEIEDYIDGYLQEMDKLKDSNLSFDMNTLRRNTADFYAAGSDTTTNTLSFMMLYLITYPEYQQKIRDEIKETIGFERQPDYADRTSMPFTMAFIYESLRMSSLVPLNILRRASQDTKVMNHSIPKDTLVIFNFWAVHRDPNLWNDPHSFKPERFLSDDGTQVIKSPYLMPFSGGKRICPGATLALIELFLYLVSIVQNFIVSPPEGHKISDEINYIFIRMVKNPVKLTNFHTLKH</sequence>
<dbReference type="PANTHER" id="PTHR24300">
    <property type="entry name" value="CYTOCHROME P450 508A4-RELATED"/>
    <property type="match status" value="1"/>
</dbReference>
<dbReference type="OMA" id="KAMEFQD"/>
<protein>
    <submittedName>
        <fullName evidence="10">Cytochrome P450 392D8</fullName>
    </submittedName>
</protein>
<dbReference type="GO" id="GO:0006082">
    <property type="term" value="P:organic acid metabolic process"/>
    <property type="evidence" value="ECO:0007669"/>
    <property type="project" value="TreeGrafter"/>
</dbReference>
<dbReference type="SMR" id="T1JZS6"/>
<dbReference type="OrthoDB" id="1055148at2759"/>
<keyword evidence="9" id="KW-1133">Transmembrane helix</keyword>
<evidence type="ECO:0000256" key="8">
    <source>
        <dbReference type="RuleBase" id="RU000461"/>
    </source>
</evidence>
<dbReference type="HOGENOM" id="CLU_001570_22_0_1"/>
<feature type="transmembrane region" description="Helical" evidence="9">
    <location>
        <begin position="12"/>
        <end position="29"/>
    </location>
</feature>
<dbReference type="PRINTS" id="PR00463">
    <property type="entry name" value="EP450I"/>
</dbReference>
<dbReference type="PANTHER" id="PTHR24300:SF375">
    <property type="entry name" value="CYTOCHROME P450 FAMILY"/>
    <property type="match status" value="1"/>
</dbReference>
<dbReference type="InterPro" id="IPR001128">
    <property type="entry name" value="Cyt_P450"/>
</dbReference>
<dbReference type="KEGG" id="tut:107359245"/>
<keyword evidence="4 8" id="KW-0560">Oxidoreductase</keyword>
<dbReference type="InterPro" id="IPR002401">
    <property type="entry name" value="Cyt_P450_E_grp-I"/>
</dbReference>
<keyword evidence="9" id="KW-0812">Transmembrane</keyword>
<dbReference type="PROSITE" id="PS00086">
    <property type="entry name" value="CYTOCHROME_P450"/>
    <property type="match status" value="1"/>
</dbReference>
<dbReference type="PRINTS" id="PR00385">
    <property type="entry name" value="P450"/>
</dbReference>
<gene>
    <name evidence="11" type="primary">107359245</name>
</gene>
<evidence type="ECO:0000313" key="10">
    <source>
        <dbReference type="EMBL" id="QOV04246.1"/>
    </source>
</evidence>
<evidence type="ECO:0000256" key="1">
    <source>
        <dbReference type="ARBA" id="ARBA00001971"/>
    </source>
</evidence>
<evidence type="ECO:0000256" key="4">
    <source>
        <dbReference type="ARBA" id="ARBA00023002"/>
    </source>
</evidence>
<dbReference type="AlphaFoldDB" id="T1JZS6"/>
<evidence type="ECO:0000313" key="12">
    <source>
        <dbReference type="Proteomes" id="UP000015104"/>
    </source>
</evidence>
<comment type="cofactor">
    <cofactor evidence="1 7">
        <name>heme</name>
        <dbReference type="ChEBI" id="CHEBI:30413"/>
    </cofactor>
</comment>
<dbReference type="SUPFAM" id="SSF48264">
    <property type="entry name" value="Cytochrome P450"/>
    <property type="match status" value="1"/>
</dbReference>
<keyword evidence="12" id="KW-1185">Reference proteome</keyword>
<dbReference type="eggNOG" id="KOG0156">
    <property type="taxonomic scope" value="Eukaryota"/>
</dbReference>
<dbReference type="InterPro" id="IPR036396">
    <property type="entry name" value="Cyt_P450_sf"/>
</dbReference>
<dbReference type="STRING" id="32264.T1JZS6"/>
<proteinExistence type="evidence at transcript level"/>
<keyword evidence="6 8" id="KW-0503">Monooxygenase</keyword>
<dbReference type="GO" id="GO:0006805">
    <property type="term" value="P:xenobiotic metabolic process"/>
    <property type="evidence" value="ECO:0007669"/>
    <property type="project" value="TreeGrafter"/>
</dbReference>
<dbReference type="GO" id="GO:0016712">
    <property type="term" value="F:oxidoreductase activity, acting on paired donors, with incorporation or reduction of molecular oxygen, reduced flavin or flavoprotein as one donor, and incorporation of one atom of oxygen"/>
    <property type="evidence" value="ECO:0007669"/>
    <property type="project" value="TreeGrafter"/>
</dbReference>
<evidence type="ECO:0000256" key="5">
    <source>
        <dbReference type="ARBA" id="ARBA00023004"/>
    </source>
</evidence>
<keyword evidence="5 7" id="KW-0408">Iron</keyword>
<dbReference type="EnsemblMetazoa" id="tetur03g05070.1">
    <property type="protein sequence ID" value="tetur03g05070.1"/>
    <property type="gene ID" value="tetur03g05070"/>
</dbReference>
<accession>T1JZS6</accession>
<reference evidence="12" key="1">
    <citation type="submission" date="2011-08" db="EMBL/GenBank/DDBJ databases">
        <authorList>
            <person name="Rombauts S."/>
        </authorList>
    </citation>
    <scope>NUCLEOTIDE SEQUENCE</scope>
    <source>
        <strain evidence="12">London</strain>
    </source>
</reference>
<evidence type="ECO:0000256" key="9">
    <source>
        <dbReference type="SAM" id="Phobius"/>
    </source>
</evidence>
<evidence type="ECO:0000256" key="7">
    <source>
        <dbReference type="PIRSR" id="PIRSR602401-1"/>
    </source>
</evidence>
<reference evidence="10" key="3">
    <citation type="journal article" date="2021" name="Pest Manag.">
        <title>Transcriptome profiling and functional analysis suggest that the constitutive overexpression of four cytochrome P450s confers resistance to abamectin in Tetranychus urticae from China.</title>
        <authorList>
            <person name="Xu D."/>
            <person name="Zhang Y."/>
            <person name="Zhang Y."/>
            <person name="Wu Q."/>
            <person name="Guo Z."/>
            <person name="Xie W."/>
            <person name="Zhou X."/>
            <person name="Wang S."/>
        </authorList>
    </citation>
    <scope>NUCLEOTIDE SEQUENCE</scope>
</reference>
<dbReference type="GO" id="GO:0005506">
    <property type="term" value="F:iron ion binding"/>
    <property type="evidence" value="ECO:0007669"/>
    <property type="project" value="InterPro"/>
</dbReference>
<comment type="similarity">
    <text evidence="2 8">Belongs to the cytochrome P450 family.</text>
</comment>
<dbReference type="Proteomes" id="UP000015104">
    <property type="component" value="Unassembled WGS sequence"/>
</dbReference>
<feature type="binding site" description="axial binding residue" evidence="7">
    <location>
        <position position="443"/>
    </location>
    <ligand>
        <name>heme</name>
        <dbReference type="ChEBI" id="CHEBI:30413"/>
    </ligand>
    <ligandPart>
        <name>Fe</name>
        <dbReference type="ChEBI" id="CHEBI:18248"/>
    </ligandPart>
</feature>
<feature type="transmembrane region" description="Helical" evidence="9">
    <location>
        <begin position="212"/>
        <end position="232"/>
    </location>
</feature>
<organism evidence="11 12">
    <name type="scientific">Tetranychus urticae</name>
    <name type="common">Two-spotted spider mite</name>
    <dbReference type="NCBI Taxonomy" id="32264"/>
    <lineage>
        <taxon>Eukaryota</taxon>
        <taxon>Metazoa</taxon>
        <taxon>Ecdysozoa</taxon>
        <taxon>Arthropoda</taxon>
        <taxon>Chelicerata</taxon>
        <taxon>Arachnida</taxon>
        <taxon>Acari</taxon>
        <taxon>Acariformes</taxon>
        <taxon>Trombidiformes</taxon>
        <taxon>Prostigmata</taxon>
        <taxon>Eleutherengona</taxon>
        <taxon>Raphignathae</taxon>
        <taxon>Tetranychoidea</taxon>
        <taxon>Tetranychidae</taxon>
        <taxon>Tetranychus</taxon>
    </lineage>
</organism>
<dbReference type="Gene3D" id="1.10.630.10">
    <property type="entry name" value="Cytochrome P450"/>
    <property type="match status" value="1"/>
</dbReference>
<dbReference type="Pfam" id="PF00067">
    <property type="entry name" value="p450"/>
    <property type="match status" value="1"/>
</dbReference>
<dbReference type="FunFam" id="1.10.630.10:FF:000036">
    <property type="entry name" value="CYtochrome P450 family"/>
    <property type="match status" value="1"/>
</dbReference>
<evidence type="ECO:0000256" key="2">
    <source>
        <dbReference type="ARBA" id="ARBA00010617"/>
    </source>
</evidence>
<dbReference type="EMBL" id="MT787328">
    <property type="protein sequence ID" value="QOV04246.1"/>
    <property type="molecule type" value="mRNA"/>
</dbReference>
<dbReference type="EMBL" id="CAEY01001126">
    <property type="status" value="NOT_ANNOTATED_CDS"/>
    <property type="molecule type" value="Genomic_DNA"/>
</dbReference>